<dbReference type="GO" id="GO:0018996">
    <property type="term" value="P:molting cycle, collagen and cuticulin-based cuticle"/>
    <property type="evidence" value="ECO:0007669"/>
    <property type="project" value="UniProtKB-ARBA"/>
</dbReference>
<dbReference type="AlphaFoldDB" id="A0A914UI14"/>
<dbReference type="CDD" id="cd04280">
    <property type="entry name" value="ZnMc_astacin_like"/>
    <property type="match status" value="1"/>
</dbReference>
<evidence type="ECO:0000256" key="5">
    <source>
        <dbReference type="ARBA" id="ARBA00022833"/>
    </source>
</evidence>
<dbReference type="InterPro" id="IPR034035">
    <property type="entry name" value="Astacin-like_dom"/>
</dbReference>
<evidence type="ECO:0000256" key="8">
    <source>
        <dbReference type="ARBA" id="ARBA00023180"/>
    </source>
</evidence>
<evidence type="ECO:0000256" key="3">
    <source>
        <dbReference type="ARBA" id="ARBA00022723"/>
    </source>
</evidence>
<evidence type="ECO:0000256" key="7">
    <source>
        <dbReference type="ARBA" id="ARBA00023157"/>
    </source>
</evidence>
<feature type="active site" evidence="9">
    <location>
        <position position="357"/>
    </location>
</feature>
<dbReference type="InterPro" id="IPR000742">
    <property type="entry name" value="EGF"/>
</dbReference>
<keyword evidence="3 9" id="KW-0479">Metal-binding</keyword>
<dbReference type="SMART" id="SM00042">
    <property type="entry name" value="CUB"/>
    <property type="match status" value="1"/>
</dbReference>
<proteinExistence type="predicted"/>
<feature type="region of interest" description="Disordered" evidence="11">
    <location>
        <begin position="33"/>
        <end position="158"/>
    </location>
</feature>
<dbReference type="Proteomes" id="UP000887566">
    <property type="component" value="Unplaced"/>
</dbReference>
<feature type="binding site" evidence="9">
    <location>
        <position position="366"/>
    </location>
    <ligand>
        <name>Zn(2+)</name>
        <dbReference type="ChEBI" id="CHEBI:29105"/>
        <note>catalytic</note>
    </ligand>
</feature>
<dbReference type="GO" id="GO:0006508">
    <property type="term" value="P:proteolysis"/>
    <property type="evidence" value="ECO:0007669"/>
    <property type="project" value="UniProtKB-KW"/>
</dbReference>
<dbReference type="GO" id="GO:0008270">
    <property type="term" value="F:zinc ion binding"/>
    <property type="evidence" value="ECO:0007669"/>
    <property type="project" value="UniProtKB-UniRule"/>
</dbReference>
<keyword evidence="4 9" id="KW-0378">Hydrolase</keyword>
<evidence type="ECO:0000313" key="13">
    <source>
        <dbReference type="Proteomes" id="UP000887566"/>
    </source>
</evidence>
<dbReference type="GO" id="GO:0004222">
    <property type="term" value="F:metalloendopeptidase activity"/>
    <property type="evidence" value="ECO:0007669"/>
    <property type="project" value="UniProtKB-UniRule"/>
</dbReference>
<evidence type="ECO:0000256" key="4">
    <source>
        <dbReference type="ARBA" id="ARBA00022801"/>
    </source>
</evidence>
<feature type="compositionally biased region" description="Low complexity" evidence="11">
    <location>
        <begin position="139"/>
        <end position="153"/>
    </location>
</feature>
<dbReference type="EC" id="3.4.24.-" evidence="10"/>
<evidence type="ECO:0000256" key="2">
    <source>
        <dbReference type="ARBA" id="ARBA00022670"/>
    </source>
</evidence>
<dbReference type="SMART" id="SM00235">
    <property type="entry name" value="ZnMc"/>
    <property type="match status" value="1"/>
</dbReference>
<keyword evidence="13" id="KW-1185">Reference proteome</keyword>
<feature type="binding site" evidence="9">
    <location>
        <position position="360"/>
    </location>
    <ligand>
        <name>Zn(2+)</name>
        <dbReference type="ChEBI" id="CHEBI:29105"/>
        <note>catalytic</note>
    </ligand>
</feature>
<protein>
    <recommendedName>
        <fullName evidence="10">Metalloendopeptidase</fullName>
        <ecNumber evidence="10">3.4.24.-</ecNumber>
    </recommendedName>
</protein>
<keyword evidence="7 9" id="KW-1015">Disulfide bond</keyword>
<reference evidence="14" key="1">
    <citation type="submission" date="2022-11" db="UniProtKB">
        <authorList>
            <consortium name="WormBaseParasite"/>
        </authorList>
    </citation>
    <scope>IDENTIFICATION</scope>
</reference>
<comment type="caution">
    <text evidence="9">Lacks conserved residue(s) required for the propagation of feature annotation.</text>
</comment>
<evidence type="ECO:0000259" key="12">
    <source>
        <dbReference type="PROSITE" id="PS51864"/>
    </source>
</evidence>
<dbReference type="PRINTS" id="PR00480">
    <property type="entry name" value="ASTACIN"/>
</dbReference>
<dbReference type="Pfam" id="PF01400">
    <property type="entry name" value="Astacin"/>
    <property type="match status" value="1"/>
</dbReference>
<evidence type="ECO:0000256" key="11">
    <source>
        <dbReference type="SAM" id="MobiDB-lite"/>
    </source>
</evidence>
<dbReference type="PROSITE" id="PS51864">
    <property type="entry name" value="ASTACIN"/>
    <property type="match status" value="1"/>
</dbReference>
<comment type="cofactor">
    <cofactor evidence="9 10">
        <name>Zn(2+)</name>
        <dbReference type="ChEBI" id="CHEBI:29105"/>
    </cofactor>
    <text evidence="9 10">Binds 1 zinc ion per subunit.</text>
</comment>
<accession>A0A914UI14</accession>
<feature type="region of interest" description="Disordered" evidence="11">
    <location>
        <begin position="615"/>
        <end position="641"/>
    </location>
</feature>
<dbReference type="PROSITE" id="PS00022">
    <property type="entry name" value="EGF_1"/>
    <property type="match status" value="1"/>
</dbReference>
<sequence>MIIALLLLGKDCAQLFSVKYELRVGERQRFVDRRRGPSSRPRQAFSREENSRRQVANRPVESRRAIDRPSNNRPTNNLPIINNNRGKFVRNRRPQTAVQVPDRSQSRRGQGRRLRKNRPNGGNGGSRVANKRPSPAPFTNRRSSPSGNGRSTPLSRNFGPTAQRFFREISSHSDYFKQPKQSYQVVQDKMFQFYKLAASQLGRTIDYNPLRVTSELPKLTEKEDSTEYRLNRNILSVLFETDVVLTVDQIDKMTTSLKGRNRRRKRKVISETVYRWRSLTIPYRFSYTDASWQRAVRNGIQHWEQQTCLRFQENGAGKDYLNFIRGEGCYSSVGRIGGSQTVSIGDGCEILGIVAHEIGHSIGFWHEQSRPDRESYITIEKQAIIPITIGNFDKRDPSEVNTYGISYDVGSVMHYGPTESLDAFSVRPGQTTIRTRDTKYATTIGQRDELSFIDVKQANAVYCSQICRRKLNCKNGGYEDPNNCQRCKCPDGMGGTLCDRVQQSSCEGELKATNRWRTLSSAQAGKCYWRITAKGAKVRFEVMRTEYICRATCSAYLEIKYKIDVAKTGYRLCCDGTERGGQLVSWNDFILVKHTHFAFGSFSLRYKIERRQAPSTISTSARQQSDSARLSSQSEHRDENIRKVHLKKVSGIADAPVVKQ</sequence>
<feature type="binding site" evidence="9">
    <location>
        <position position="356"/>
    </location>
    <ligand>
        <name>Zn(2+)</name>
        <dbReference type="ChEBI" id="CHEBI:29105"/>
        <note>catalytic</note>
    </ligand>
</feature>
<evidence type="ECO:0000256" key="10">
    <source>
        <dbReference type="RuleBase" id="RU361183"/>
    </source>
</evidence>
<dbReference type="Gene3D" id="3.40.390.10">
    <property type="entry name" value="Collagenase (Catalytic Domain)"/>
    <property type="match status" value="1"/>
</dbReference>
<feature type="compositionally biased region" description="Polar residues" evidence="11">
    <location>
        <begin position="615"/>
        <end position="633"/>
    </location>
</feature>
<dbReference type="WBParaSite" id="PSAMB.scaffold1008size37266.g10222.t1">
    <property type="protein sequence ID" value="PSAMB.scaffold1008size37266.g10222.t1"/>
    <property type="gene ID" value="PSAMB.scaffold1008size37266.g10222"/>
</dbReference>
<evidence type="ECO:0000256" key="1">
    <source>
        <dbReference type="ARBA" id="ARBA00022536"/>
    </source>
</evidence>
<feature type="domain" description="Peptidase M12A" evidence="12">
    <location>
        <begin position="267"/>
        <end position="464"/>
    </location>
</feature>
<feature type="compositionally biased region" description="Basic residues" evidence="11">
    <location>
        <begin position="109"/>
        <end position="118"/>
    </location>
</feature>
<feature type="disulfide bond" evidence="9">
    <location>
        <begin position="308"/>
        <end position="463"/>
    </location>
</feature>
<dbReference type="PANTHER" id="PTHR10127">
    <property type="entry name" value="DISCOIDIN, CUB, EGF, LAMININ , AND ZINC METALLOPROTEASE DOMAIN CONTAINING"/>
    <property type="match status" value="1"/>
</dbReference>
<keyword evidence="1" id="KW-0245">EGF-like domain</keyword>
<evidence type="ECO:0000256" key="9">
    <source>
        <dbReference type="PROSITE-ProRule" id="PRU01211"/>
    </source>
</evidence>
<name>A0A914UI14_9BILA</name>
<dbReference type="InterPro" id="IPR001506">
    <property type="entry name" value="Peptidase_M12A"/>
</dbReference>
<evidence type="ECO:0000313" key="14">
    <source>
        <dbReference type="WBParaSite" id="PSAMB.scaffold1008size37266.g10222.t1"/>
    </source>
</evidence>
<evidence type="ECO:0000256" key="6">
    <source>
        <dbReference type="ARBA" id="ARBA00023049"/>
    </source>
</evidence>
<feature type="compositionally biased region" description="Polar residues" evidence="11">
    <location>
        <begin position="69"/>
        <end position="85"/>
    </location>
</feature>
<dbReference type="SUPFAM" id="SSF55486">
    <property type="entry name" value="Metalloproteases ('zincins'), catalytic domain"/>
    <property type="match status" value="1"/>
</dbReference>
<keyword evidence="2 9" id="KW-0645">Protease</keyword>
<dbReference type="InterPro" id="IPR006026">
    <property type="entry name" value="Peptidase_Metallo"/>
</dbReference>
<keyword evidence="8" id="KW-0325">Glycoprotein</keyword>
<dbReference type="FunFam" id="3.40.390.10:FF:000028">
    <property type="entry name" value="Zinc metalloproteinase"/>
    <property type="match status" value="1"/>
</dbReference>
<organism evidence="13 14">
    <name type="scientific">Plectus sambesii</name>
    <dbReference type="NCBI Taxonomy" id="2011161"/>
    <lineage>
        <taxon>Eukaryota</taxon>
        <taxon>Metazoa</taxon>
        <taxon>Ecdysozoa</taxon>
        <taxon>Nematoda</taxon>
        <taxon>Chromadorea</taxon>
        <taxon>Plectida</taxon>
        <taxon>Plectina</taxon>
        <taxon>Plectoidea</taxon>
        <taxon>Plectidae</taxon>
        <taxon>Plectus</taxon>
    </lineage>
</organism>
<dbReference type="InterPro" id="IPR000859">
    <property type="entry name" value="CUB_dom"/>
</dbReference>
<keyword evidence="5 9" id="KW-0862">Zinc</keyword>
<dbReference type="PANTHER" id="PTHR10127:SF898">
    <property type="entry name" value="ZINC METALLOPROTEINASE NAS-30"/>
    <property type="match status" value="1"/>
</dbReference>
<dbReference type="InterPro" id="IPR024079">
    <property type="entry name" value="MetalloPept_cat_dom_sf"/>
</dbReference>
<keyword evidence="6 9" id="KW-0482">Metalloprotease</keyword>